<reference evidence="3 4" key="1">
    <citation type="submission" date="2024-04" db="EMBL/GenBank/DDBJ databases">
        <title>Tritrichomonas musculus Genome.</title>
        <authorList>
            <person name="Alves-Ferreira E."/>
            <person name="Grigg M."/>
            <person name="Lorenzi H."/>
            <person name="Galac M."/>
        </authorList>
    </citation>
    <scope>NUCLEOTIDE SEQUENCE [LARGE SCALE GENOMIC DNA]</scope>
    <source>
        <strain evidence="3 4">EAF2021</strain>
    </source>
</reference>
<gene>
    <name evidence="3" type="ORF">M9Y10_025950</name>
</gene>
<evidence type="ECO:0000259" key="2">
    <source>
        <dbReference type="PROSITE" id="PS00125"/>
    </source>
</evidence>
<evidence type="ECO:0000313" key="4">
    <source>
        <dbReference type="Proteomes" id="UP001470230"/>
    </source>
</evidence>
<dbReference type="EC" id="3.1.3.16" evidence="1"/>
<dbReference type="PANTHER" id="PTHR11668">
    <property type="entry name" value="SERINE/THREONINE PROTEIN PHOSPHATASE"/>
    <property type="match status" value="1"/>
</dbReference>
<dbReference type="PROSITE" id="PS00125">
    <property type="entry name" value="SER_THR_PHOSPHATASE"/>
    <property type="match status" value="1"/>
</dbReference>
<dbReference type="InterPro" id="IPR006186">
    <property type="entry name" value="Ser/Thr-sp_prot-phosphatase"/>
</dbReference>
<keyword evidence="1" id="KW-0378">Hydrolase</keyword>
<dbReference type="Pfam" id="PF00149">
    <property type="entry name" value="Metallophos"/>
    <property type="match status" value="1"/>
</dbReference>
<evidence type="ECO:0000313" key="3">
    <source>
        <dbReference type="EMBL" id="KAK8842370.1"/>
    </source>
</evidence>
<comment type="catalytic activity">
    <reaction evidence="1">
        <text>O-phospho-L-threonyl-[protein] + H2O = L-threonyl-[protein] + phosphate</text>
        <dbReference type="Rhea" id="RHEA:47004"/>
        <dbReference type="Rhea" id="RHEA-COMP:11060"/>
        <dbReference type="Rhea" id="RHEA-COMP:11605"/>
        <dbReference type="ChEBI" id="CHEBI:15377"/>
        <dbReference type="ChEBI" id="CHEBI:30013"/>
        <dbReference type="ChEBI" id="CHEBI:43474"/>
        <dbReference type="ChEBI" id="CHEBI:61977"/>
        <dbReference type="EC" id="3.1.3.16"/>
    </reaction>
</comment>
<dbReference type="InterPro" id="IPR004843">
    <property type="entry name" value="Calcineurin-like_PHP"/>
</dbReference>
<dbReference type="Gene3D" id="3.60.21.10">
    <property type="match status" value="1"/>
</dbReference>
<comment type="similarity">
    <text evidence="1">Belongs to the PPP phosphatase family.</text>
</comment>
<dbReference type="InterPro" id="IPR050341">
    <property type="entry name" value="PP1_catalytic_subunit"/>
</dbReference>
<name>A0ABR2H833_9EUKA</name>
<evidence type="ECO:0000256" key="1">
    <source>
        <dbReference type="RuleBase" id="RU004273"/>
    </source>
</evidence>
<dbReference type="InterPro" id="IPR029052">
    <property type="entry name" value="Metallo-depent_PP-like"/>
</dbReference>
<dbReference type="PRINTS" id="PR00114">
    <property type="entry name" value="STPHPHTASE"/>
</dbReference>
<dbReference type="SUPFAM" id="SSF56300">
    <property type="entry name" value="Metallo-dependent phosphatases"/>
    <property type="match status" value="1"/>
</dbReference>
<dbReference type="EMBL" id="JAPFFF010000038">
    <property type="protein sequence ID" value="KAK8842370.1"/>
    <property type="molecule type" value="Genomic_DNA"/>
</dbReference>
<sequence>MTTAAAYILKAYSSILSNQYCKIHEVGYQCKEGSPIPSFDEDLLIELCSNVQLIFEKEDNVLVIKGDLIIVGDIHGSFHDLLRILKYTHENDSKVLFLGDYVDRGNFSLECITILYALKVMYPDQYYLIRGNHEFDTMCSQYGFKSEIIDYHNPKKMKIMAVKENSNLDLISHNPNDEKRFYLDEEKGEQCDHYFFNHKDADCYKYSEKLYYSFIKSFNYLPIGAIVNETNFCIHGGLSPRLKRVSDIQTDITRPISNFEENQLLTDIIWSDPASYYPFLFGESPRGRGYMFNSNATDNFLLSNILKRIIRGHQCVKSGFFFHFNNECITVFSSSSYSKEMGNDSGILKLFQKDDKTEFISFPPLKRLKKIDTVYYKVQKFNEKLVFNNFFSIIHPKLSFATNLRIHCSHRRSYLDNQQLPMLTFITNSRKCDSMITKQFMNHSSSFNNLINEIKSNHINSSIPAAKSMHMVKEDTENVD</sequence>
<proteinExistence type="inferred from homology"/>
<comment type="caution">
    <text evidence="3">The sequence shown here is derived from an EMBL/GenBank/DDBJ whole genome shotgun (WGS) entry which is preliminary data.</text>
</comment>
<protein>
    <recommendedName>
        <fullName evidence="1">Serine/threonine-protein phosphatase</fullName>
        <ecNumber evidence="1">3.1.3.16</ecNumber>
    </recommendedName>
</protein>
<dbReference type="SMART" id="SM00156">
    <property type="entry name" value="PP2Ac"/>
    <property type="match status" value="1"/>
</dbReference>
<dbReference type="PANTHER" id="PTHR11668:SF494">
    <property type="entry name" value="PROTEIN PHOSPHATASE, PUTATIVE-RELATED"/>
    <property type="match status" value="1"/>
</dbReference>
<keyword evidence="4" id="KW-1185">Reference proteome</keyword>
<feature type="domain" description="Serine/threonine specific protein phosphatases" evidence="2">
    <location>
        <begin position="129"/>
        <end position="134"/>
    </location>
</feature>
<dbReference type="Proteomes" id="UP001470230">
    <property type="component" value="Unassembled WGS sequence"/>
</dbReference>
<accession>A0ABR2H833</accession>
<dbReference type="CDD" id="cd00144">
    <property type="entry name" value="MPP_PPP_family"/>
    <property type="match status" value="1"/>
</dbReference>
<organism evidence="3 4">
    <name type="scientific">Tritrichomonas musculus</name>
    <dbReference type="NCBI Taxonomy" id="1915356"/>
    <lineage>
        <taxon>Eukaryota</taxon>
        <taxon>Metamonada</taxon>
        <taxon>Parabasalia</taxon>
        <taxon>Tritrichomonadida</taxon>
        <taxon>Tritrichomonadidae</taxon>
        <taxon>Tritrichomonas</taxon>
    </lineage>
</organism>